<dbReference type="EMBL" id="JBHSWV010000417">
    <property type="protein sequence ID" value="MFC6767726.1"/>
    <property type="molecule type" value="Genomic_DNA"/>
</dbReference>
<dbReference type="Pfam" id="PF24463">
    <property type="entry name" value="DUF7577"/>
    <property type="match status" value="1"/>
</dbReference>
<sequence>MPTSSEPTERQRCSVCGTENDSFYSYCRQCLANLEARTTGSSIV</sequence>
<name>A0ABD5SWX7_9EURY</name>
<dbReference type="InterPro" id="IPR055999">
    <property type="entry name" value="DUF7577"/>
</dbReference>
<dbReference type="RefSeq" id="WP_273740592.1">
    <property type="nucleotide sequence ID" value="NZ_JAQIVI010000417.1"/>
</dbReference>
<protein>
    <recommendedName>
        <fullName evidence="1">DUF7577 domain-containing protein</fullName>
    </recommendedName>
</protein>
<evidence type="ECO:0000313" key="2">
    <source>
        <dbReference type="EMBL" id="MFC6767726.1"/>
    </source>
</evidence>
<gene>
    <name evidence="2" type="ORF">ACFQE6_22860</name>
</gene>
<proteinExistence type="predicted"/>
<reference evidence="2 3" key="1">
    <citation type="journal article" date="2019" name="Int. J. Syst. Evol. Microbiol.">
        <title>The Global Catalogue of Microorganisms (GCM) 10K type strain sequencing project: providing services to taxonomists for standard genome sequencing and annotation.</title>
        <authorList>
            <consortium name="The Broad Institute Genomics Platform"/>
            <consortium name="The Broad Institute Genome Sequencing Center for Infectious Disease"/>
            <person name="Wu L."/>
            <person name="Ma J."/>
        </authorList>
    </citation>
    <scope>NUCLEOTIDE SEQUENCE [LARGE SCALE GENOMIC DNA]</scope>
    <source>
        <strain evidence="2 3">LMG 29247</strain>
    </source>
</reference>
<dbReference type="Proteomes" id="UP001596383">
    <property type="component" value="Unassembled WGS sequence"/>
</dbReference>
<accession>A0ABD5SWX7</accession>
<organism evidence="2 3">
    <name type="scientific">Natrinema soli</name>
    <dbReference type="NCBI Taxonomy" id="1930624"/>
    <lineage>
        <taxon>Archaea</taxon>
        <taxon>Methanobacteriati</taxon>
        <taxon>Methanobacteriota</taxon>
        <taxon>Stenosarchaea group</taxon>
        <taxon>Halobacteria</taxon>
        <taxon>Halobacteriales</taxon>
        <taxon>Natrialbaceae</taxon>
        <taxon>Natrinema</taxon>
    </lineage>
</organism>
<keyword evidence="3" id="KW-1185">Reference proteome</keyword>
<evidence type="ECO:0000259" key="1">
    <source>
        <dbReference type="Pfam" id="PF24463"/>
    </source>
</evidence>
<feature type="domain" description="DUF7577" evidence="1">
    <location>
        <begin position="10"/>
        <end position="35"/>
    </location>
</feature>
<dbReference type="AlphaFoldDB" id="A0ABD5SWX7"/>
<evidence type="ECO:0000313" key="3">
    <source>
        <dbReference type="Proteomes" id="UP001596383"/>
    </source>
</evidence>
<comment type="caution">
    <text evidence="2">The sequence shown here is derived from an EMBL/GenBank/DDBJ whole genome shotgun (WGS) entry which is preliminary data.</text>
</comment>